<accession>A0A5J4QLV6</accession>
<reference evidence="6" key="1">
    <citation type="submission" date="2019-03" db="EMBL/GenBank/DDBJ databases">
        <title>Single cell metagenomics reveals metabolic interactions within the superorganism composed of flagellate Streblomastix strix and complex community of Bacteroidetes bacteria on its surface.</title>
        <authorList>
            <person name="Treitli S.C."/>
            <person name="Kolisko M."/>
            <person name="Husnik F."/>
            <person name="Keeling P."/>
            <person name="Hampl V."/>
        </authorList>
    </citation>
    <scope>NUCLEOTIDE SEQUENCE</scope>
    <source>
        <strain evidence="6">STM</strain>
    </source>
</reference>
<evidence type="ECO:0000256" key="4">
    <source>
        <dbReference type="ARBA" id="ARBA00022729"/>
    </source>
</evidence>
<sequence length="672" mass="76088">MLIALAGIIYPVKADEGMWLLQLMQEQHSIDMMKKQGLKLDALDIYNPNGVSLKDAVGIFGGGCTSEIISPEGLVLTNHHCGYKSIQQHSSVEHDYLTEGFWAMSRDEELPTPNLTFTFIERIEDITDVVSAKTAANEITESESFTTSFLANLAKELHQKGDLKDKKGIVPQVLPFYAGNSFYLIYSKVYSDIRMVAAPPSSVGKFGGETDNWMWPRHTGDFSIFRIYADQEGEPAGYSPNNVPLKTKKHLSISIKGLEEGDYTMILGFPGSTSRYLTVSEVKERMEMINSPRIRIREARQAVLKAEMGASDKIRIQYANKYASSSNYWKNSIGMNKAIKENNVLDIKAGQEENFARFAREQNNADYLKAVKEIDAAVARTQSLKYQRTCITETFRSGIEFKVPYSLYDKMAAAIKSKDAARIEELKVDFTKAYERIHNKDYDHEVDRKVSKALFPLYADMVAANQRPDIYNVIDKEFKGDYDTFIDEIYDNSILANRENLDNFLKKPTIKALEKDYCAYYRSIDDKYREINNELAPLESKLDLLHKVYVRGLGEMKLPAPSYPDANFSMRLTYGNIKSYNPRDGVHYKYFTTTNGVLEKEDPATREFQVPARLKELIEQKDFGRYALPNGEMPVCFLSTNDITGGNSGSPVLNENGELIGCAFDGNWESLS</sequence>
<keyword evidence="2" id="KW-0031">Aminopeptidase</keyword>
<dbReference type="GO" id="GO:0070009">
    <property type="term" value="F:serine-type aminopeptidase activity"/>
    <property type="evidence" value="ECO:0007669"/>
    <property type="project" value="InterPro"/>
</dbReference>
<comment type="caution">
    <text evidence="6">The sequence shown here is derived from an EMBL/GenBank/DDBJ whole genome shotgun (WGS) entry which is preliminary data.</text>
</comment>
<evidence type="ECO:0000256" key="3">
    <source>
        <dbReference type="ARBA" id="ARBA00022670"/>
    </source>
</evidence>
<dbReference type="PANTHER" id="PTHR38469:SF1">
    <property type="entry name" value="PERIPLASMIC PEPTIDASE SUBFAMILY S1B"/>
    <property type="match status" value="1"/>
</dbReference>
<dbReference type="PANTHER" id="PTHR38469">
    <property type="entry name" value="PERIPLASMIC PEPTIDASE SUBFAMILY S1B"/>
    <property type="match status" value="1"/>
</dbReference>
<dbReference type="GO" id="GO:0008239">
    <property type="term" value="F:dipeptidyl-peptidase activity"/>
    <property type="evidence" value="ECO:0007669"/>
    <property type="project" value="InterPro"/>
</dbReference>
<organism evidence="6">
    <name type="scientific">termite gut metagenome</name>
    <dbReference type="NCBI Taxonomy" id="433724"/>
    <lineage>
        <taxon>unclassified sequences</taxon>
        <taxon>metagenomes</taxon>
        <taxon>organismal metagenomes</taxon>
    </lineage>
</organism>
<proteinExistence type="inferred from homology"/>
<keyword evidence="4" id="KW-0732">Signal</keyword>
<keyword evidence="5 6" id="KW-0378">Hydrolase</keyword>
<evidence type="ECO:0000256" key="1">
    <source>
        <dbReference type="ARBA" id="ARBA00010491"/>
    </source>
</evidence>
<feature type="non-terminal residue" evidence="6">
    <location>
        <position position="672"/>
    </location>
</feature>
<dbReference type="GO" id="GO:0006508">
    <property type="term" value="P:proteolysis"/>
    <property type="evidence" value="ECO:0007669"/>
    <property type="project" value="UniProtKB-KW"/>
</dbReference>
<dbReference type="InterPro" id="IPR043504">
    <property type="entry name" value="Peptidase_S1_PA_chymotrypsin"/>
</dbReference>
<keyword evidence="3" id="KW-0645">Protease</keyword>
<name>A0A5J4QLV6_9ZZZZ</name>
<dbReference type="SUPFAM" id="SSF50494">
    <property type="entry name" value="Trypsin-like serine proteases"/>
    <property type="match status" value="1"/>
</dbReference>
<dbReference type="EC" id="3.4.14.-" evidence="6"/>
<dbReference type="Pfam" id="PF10459">
    <property type="entry name" value="Peptidase_S46"/>
    <property type="match status" value="1"/>
</dbReference>
<dbReference type="InterPro" id="IPR019500">
    <property type="entry name" value="Pep_S46"/>
</dbReference>
<dbReference type="AlphaFoldDB" id="A0A5J4QLV6"/>
<dbReference type="InterPro" id="IPR009003">
    <property type="entry name" value="Peptidase_S1_PA"/>
</dbReference>
<dbReference type="EMBL" id="SNRY01002920">
    <property type="protein sequence ID" value="KAA6322937.1"/>
    <property type="molecule type" value="Genomic_DNA"/>
</dbReference>
<gene>
    <name evidence="6" type="ORF">EZS27_027570</name>
</gene>
<protein>
    <submittedName>
        <fullName evidence="6">Dipeptidyl-peptidase 7</fullName>
        <ecNumber evidence="6">3.4.14.-</ecNumber>
    </submittedName>
</protein>
<evidence type="ECO:0000256" key="2">
    <source>
        <dbReference type="ARBA" id="ARBA00022438"/>
    </source>
</evidence>
<comment type="similarity">
    <text evidence="1">Belongs to the peptidase S46 family.</text>
</comment>
<evidence type="ECO:0000313" key="6">
    <source>
        <dbReference type="EMBL" id="KAA6322937.1"/>
    </source>
</evidence>
<dbReference type="Gene3D" id="2.40.10.10">
    <property type="entry name" value="Trypsin-like serine proteases"/>
    <property type="match status" value="1"/>
</dbReference>
<evidence type="ECO:0000256" key="5">
    <source>
        <dbReference type="ARBA" id="ARBA00022801"/>
    </source>
</evidence>